<accession>A0ABM8VME2</accession>
<proteinExistence type="predicted"/>
<evidence type="ECO:0000256" key="1">
    <source>
        <dbReference type="ARBA" id="ARBA00022801"/>
    </source>
</evidence>
<dbReference type="GO" id="GO:0102211">
    <property type="term" value="F:unsaturated rhamnogalacturonyl hydrolase activity"/>
    <property type="evidence" value="ECO:0007669"/>
    <property type="project" value="UniProtKB-EC"/>
</dbReference>
<dbReference type="RefSeq" id="WP_218100826.1">
    <property type="nucleotide sequence ID" value="NZ_CAJVCE010000013.1"/>
</dbReference>
<keyword evidence="3" id="KW-1185">Reference proteome</keyword>
<dbReference type="EC" id="3.2.1.172" evidence="2"/>
<dbReference type="Pfam" id="PF07470">
    <property type="entry name" value="Glyco_hydro_88"/>
    <property type="match status" value="1"/>
</dbReference>
<sequence>MVNAAPLTASDSPLVWARRSCDTIMARYAPAELPPAGRWHYHQGVFLQGMEKLWRATGDPAYYNYIKHYVDLYTPEDGRMQVKDHLDDIMPGQLLLMLHAQSGEAKYSRGAAFLRGLLDTWKTTPDGGFWHKDIYPNQMWLDGIYMEGPFAVKYARQYDEPALYDLIVKQALLMYTHMKDEKTGLLHHAWDASGQAAWADPVTGCSPEFWGRSVGWYGFALCEIIDDLPVNHPERGTLIGIVGELAESIRRFQDPATGLWYQVIDKGERPDNWLELSCSTLFVFTLNRAAREGYADRSLLETARKGYEGVLSRVRFDADGGIVIPDICIGTGVGDYAHYAARERKTNDLHGMATFVHMCMELAGQR</sequence>
<name>A0ABM8VME2_9BACL</name>
<dbReference type="PANTHER" id="PTHR33886:SF8">
    <property type="entry name" value="UNSATURATED RHAMNOGALACTURONAN HYDROLASE (EUROFUNG)"/>
    <property type="match status" value="1"/>
</dbReference>
<organism evidence="2 3">
    <name type="scientific">Paenibacillus allorhizosphaerae</name>
    <dbReference type="NCBI Taxonomy" id="2849866"/>
    <lineage>
        <taxon>Bacteria</taxon>
        <taxon>Bacillati</taxon>
        <taxon>Bacillota</taxon>
        <taxon>Bacilli</taxon>
        <taxon>Bacillales</taxon>
        <taxon>Paenibacillaceae</taxon>
        <taxon>Paenibacillus</taxon>
    </lineage>
</organism>
<keyword evidence="2" id="KW-0326">Glycosidase</keyword>
<evidence type="ECO:0000313" key="3">
    <source>
        <dbReference type="Proteomes" id="UP000730618"/>
    </source>
</evidence>
<keyword evidence="1 2" id="KW-0378">Hydrolase</keyword>
<gene>
    <name evidence="2" type="primary">yteR_3</name>
    <name evidence="2" type="ORF">PAECIP111802_04518</name>
</gene>
<dbReference type="Proteomes" id="UP000730618">
    <property type="component" value="Unassembled WGS sequence"/>
</dbReference>
<dbReference type="InterPro" id="IPR052043">
    <property type="entry name" value="PolySaccharide_Degr_Enz"/>
</dbReference>
<comment type="caution">
    <text evidence="2">The sequence shown here is derived from an EMBL/GenBank/DDBJ whole genome shotgun (WGS) entry which is preliminary data.</text>
</comment>
<dbReference type="InterPro" id="IPR010905">
    <property type="entry name" value="Glyco_hydro_88"/>
</dbReference>
<reference evidence="2 3" key="1">
    <citation type="submission" date="2021-06" db="EMBL/GenBank/DDBJ databases">
        <authorList>
            <person name="Criscuolo A."/>
        </authorList>
    </citation>
    <scope>NUCLEOTIDE SEQUENCE [LARGE SCALE GENOMIC DNA]</scope>
    <source>
        <strain evidence="3">CIP 111802</strain>
    </source>
</reference>
<protein>
    <submittedName>
        <fullName evidence="2">Unsaturated rhamnogalacturonyl hydrolase YteR</fullName>
        <ecNumber evidence="2">3.2.1.172</ecNumber>
    </submittedName>
</protein>
<dbReference type="EMBL" id="CAJVCE010000013">
    <property type="protein sequence ID" value="CAG7649553.1"/>
    <property type="molecule type" value="Genomic_DNA"/>
</dbReference>
<dbReference type="PANTHER" id="PTHR33886">
    <property type="entry name" value="UNSATURATED RHAMNOGALACTURONAN HYDROLASE (EUROFUNG)"/>
    <property type="match status" value="1"/>
</dbReference>
<evidence type="ECO:0000313" key="2">
    <source>
        <dbReference type="EMBL" id="CAG7649553.1"/>
    </source>
</evidence>